<gene>
    <name evidence="3" type="ORF">FA14DRAFT_78319</name>
</gene>
<sequence>MKVEINKKMERRQTQAQEDCFVDYAQLSCYPTADTRVLQDQWGKFIWNRNFPEFTNRGDRVDIYLFNADSDAQVQQWLDIPNEQGRIAFSPIDEWWKNRVAADSYNGTHIPWPYYFIVTYANKGLDGPLTRQPTFHAIQTALPASISALRSSSSAAAAASSSASAASASSLSASHAPTSTLNASSSNYPSPTPVPSSDLPLASSFAASLTSALVSSLSAINATGTQSLQTVATTTFPDGATFTASATAVANGQLNELGESHGIPAYAIALIVVFGFLSLLGMLIGIYFCIRATRRHDDQHGDRVVTDKDSGAGSNTPLFGNTSNDQQLFSHDIGESPLRRAHRRVSDASVEHRHQEALTATEVWRLANAFRSALRRPRHGTHTRTNSLAGIREIPSNGSGSHPTSSGGDGPIMSPELDAGADRSLEDAFDPAESLLREELAREGKSIRLVQDRKKPELHGEYNH</sequence>
<dbReference type="OrthoDB" id="2278929at2759"/>
<evidence type="ECO:0000313" key="4">
    <source>
        <dbReference type="Proteomes" id="UP000245771"/>
    </source>
</evidence>
<dbReference type="GeneID" id="37024658"/>
<feature type="region of interest" description="Disordered" evidence="1">
    <location>
        <begin position="301"/>
        <end position="327"/>
    </location>
</feature>
<protein>
    <submittedName>
        <fullName evidence="3">Uncharacterized protein</fullName>
    </submittedName>
</protein>
<dbReference type="Proteomes" id="UP000245771">
    <property type="component" value="Unassembled WGS sequence"/>
</dbReference>
<dbReference type="EMBL" id="KZ819605">
    <property type="protein sequence ID" value="PWN32819.1"/>
    <property type="molecule type" value="Genomic_DNA"/>
</dbReference>
<evidence type="ECO:0000313" key="3">
    <source>
        <dbReference type="EMBL" id="PWN32819.1"/>
    </source>
</evidence>
<keyword evidence="2" id="KW-0472">Membrane</keyword>
<dbReference type="RefSeq" id="XP_025353121.1">
    <property type="nucleotide sequence ID" value="XM_025502877.1"/>
</dbReference>
<dbReference type="STRING" id="1280837.A0A316V5G8"/>
<name>A0A316V5G8_9BASI</name>
<keyword evidence="2" id="KW-1133">Transmembrane helix</keyword>
<evidence type="ECO:0000256" key="2">
    <source>
        <dbReference type="SAM" id="Phobius"/>
    </source>
</evidence>
<dbReference type="InParanoid" id="A0A316V5G8"/>
<accession>A0A316V5G8</accession>
<feature type="compositionally biased region" description="Basic and acidic residues" evidence="1">
    <location>
        <begin position="301"/>
        <end position="310"/>
    </location>
</feature>
<proteinExistence type="predicted"/>
<dbReference type="AlphaFoldDB" id="A0A316V5G8"/>
<feature type="compositionally biased region" description="Basic and acidic residues" evidence="1">
    <location>
        <begin position="435"/>
        <end position="464"/>
    </location>
</feature>
<keyword evidence="2" id="KW-0812">Transmembrane</keyword>
<feature type="transmembrane region" description="Helical" evidence="2">
    <location>
        <begin position="265"/>
        <end position="290"/>
    </location>
</feature>
<feature type="compositionally biased region" description="Polar residues" evidence="1">
    <location>
        <begin position="312"/>
        <end position="327"/>
    </location>
</feature>
<feature type="compositionally biased region" description="Polar residues" evidence="1">
    <location>
        <begin position="396"/>
        <end position="406"/>
    </location>
</feature>
<evidence type="ECO:0000256" key="1">
    <source>
        <dbReference type="SAM" id="MobiDB-lite"/>
    </source>
</evidence>
<feature type="region of interest" description="Disordered" evidence="1">
    <location>
        <begin position="375"/>
        <end position="464"/>
    </location>
</feature>
<keyword evidence="4" id="KW-1185">Reference proteome</keyword>
<organism evidence="3 4">
    <name type="scientific">Meira miltonrushii</name>
    <dbReference type="NCBI Taxonomy" id="1280837"/>
    <lineage>
        <taxon>Eukaryota</taxon>
        <taxon>Fungi</taxon>
        <taxon>Dikarya</taxon>
        <taxon>Basidiomycota</taxon>
        <taxon>Ustilaginomycotina</taxon>
        <taxon>Exobasidiomycetes</taxon>
        <taxon>Exobasidiales</taxon>
        <taxon>Brachybasidiaceae</taxon>
        <taxon>Meira</taxon>
    </lineage>
</organism>
<reference evidence="3 4" key="1">
    <citation type="journal article" date="2018" name="Mol. Biol. Evol.">
        <title>Broad Genomic Sampling Reveals a Smut Pathogenic Ancestry of the Fungal Clade Ustilaginomycotina.</title>
        <authorList>
            <person name="Kijpornyongpan T."/>
            <person name="Mondo S.J."/>
            <person name="Barry K."/>
            <person name="Sandor L."/>
            <person name="Lee J."/>
            <person name="Lipzen A."/>
            <person name="Pangilinan J."/>
            <person name="LaButti K."/>
            <person name="Hainaut M."/>
            <person name="Henrissat B."/>
            <person name="Grigoriev I.V."/>
            <person name="Spatafora J.W."/>
            <person name="Aime M.C."/>
        </authorList>
    </citation>
    <scope>NUCLEOTIDE SEQUENCE [LARGE SCALE GENOMIC DNA]</scope>
    <source>
        <strain evidence="3 4">MCA 3882</strain>
    </source>
</reference>